<reference evidence="1 2" key="1">
    <citation type="submission" date="2008-07" db="EMBL/GenBank/DDBJ databases">
        <authorList>
            <person name="Tandeau de Marsac N."/>
            <person name="Ferriera S."/>
            <person name="Johnson J."/>
            <person name="Kravitz S."/>
            <person name="Beeson K."/>
            <person name="Sutton G."/>
            <person name="Rogers Y.-H."/>
            <person name="Friedman R."/>
            <person name="Frazier M."/>
            <person name="Venter J.C."/>
        </authorList>
    </citation>
    <scope>NUCLEOTIDE SEQUENCE [LARGE SCALE GENOMIC DNA]</scope>
    <source>
        <strain evidence="1 2">PCC 7420</strain>
    </source>
</reference>
<feature type="non-terminal residue" evidence="1">
    <location>
        <position position="49"/>
    </location>
</feature>
<dbReference type="HOGENOM" id="CLU_3146042_0_0_3"/>
<dbReference type="AlphaFoldDB" id="B4W420"/>
<sequence length="49" mass="5793">MITAGIIDPRQFSLDEIRLQVATFLNIPLQQIDRVECWQHQIWVKLVES</sequence>
<gene>
    <name evidence="1" type="ORF">MC7420_4304</name>
</gene>
<accession>B4W420</accession>
<protein>
    <submittedName>
        <fullName evidence="1">Uncharacterized protein</fullName>
    </submittedName>
</protein>
<proteinExistence type="predicted"/>
<name>B4W420_9CYAN</name>
<dbReference type="EMBL" id="DS989876">
    <property type="protein sequence ID" value="EDX71117.1"/>
    <property type="molecule type" value="Genomic_DNA"/>
</dbReference>
<dbReference type="Proteomes" id="UP000003835">
    <property type="component" value="Unassembled WGS sequence"/>
</dbReference>
<organism evidence="1 2">
    <name type="scientific">Coleofasciculus chthonoplastes PCC 7420</name>
    <dbReference type="NCBI Taxonomy" id="118168"/>
    <lineage>
        <taxon>Bacteria</taxon>
        <taxon>Bacillati</taxon>
        <taxon>Cyanobacteriota</taxon>
        <taxon>Cyanophyceae</taxon>
        <taxon>Coleofasciculales</taxon>
        <taxon>Coleofasciculaceae</taxon>
        <taxon>Coleofasciculus</taxon>
    </lineage>
</organism>
<evidence type="ECO:0000313" key="2">
    <source>
        <dbReference type="Proteomes" id="UP000003835"/>
    </source>
</evidence>
<dbReference type="STRING" id="118168.MC7420_4304"/>
<keyword evidence="2" id="KW-1185">Reference proteome</keyword>
<evidence type="ECO:0000313" key="1">
    <source>
        <dbReference type="EMBL" id="EDX71117.1"/>
    </source>
</evidence>